<reference evidence="1 2" key="1">
    <citation type="submission" date="2023-06" db="EMBL/GenBank/DDBJ databases">
        <authorList>
            <person name="Oyuntsetseg B."/>
            <person name="Kim S.B."/>
        </authorList>
    </citation>
    <scope>NUCLEOTIDE SEQUENCE [LARGE SCALE GENOMIC DNA]</scope>
    <source>
        <strain evidence="1 2">2-2</strain>
    </source>
</reference>
<accession>A0ABY8XU84</accession>
<dbReference type="RefSeq" id="WP_285456757.1">
    <property type="nucleotide sequence ID" value="NZ_CP127173.1"/>
</dbReference>
<sequence length="64" mass="6702">MCVEQGGLAGQTTAQLLQFVTGLTGRSRIGVVVHHRSPRCALAGFGLAEKPEEAGPTLASRRGR</sequence>
<organism evidence="1 2">
    <name type="scientific">Amycolatopsis nalaikhensis</name>
    <dbReference type="NCBI Taxonomy" id="715472"/>
    <lineage>
        <taxon>Bacteria</taxon>
        <taxon>Bacillati</taxon>
        <taxon>Actinomycetota</taxon>
        <taxon>Actinomycetes</taxon>
        <taxon>Pseudonocardiales</taxon>
        <taxon>Pseudonocardiaceae</taxon>
        <taxon>Amycolatopsis</taxon>
    </lineage>
</organism>
<name>A0ABY8XU84_9PSEU</name>
<protein>
    <submittedName>
        <fullName evidence="1">Uncharacterized protein</fullName>
    </submittedName>
</protein>
<keyword evidence="2" id="KW-1185">Reference proteome</keyword>
<dbReference type="Proteomes" id="UP001227101">
    <property type="component" value="Chromosome"/>
</dbReference>
<evidence type="ECO:0000313" key="2">
    <source>
        <dbReference type="Proteomes" id="UP001227101"/>
    </source>
</evidence>
<gene>
    <name evidence="1" type="ORF">QP939_11785</name>
</gene>
<proteinExistence type="predicted"/>
<evidence type="ECO:0000313" key="1">
    <source>
        <dbReference type="EMBL" id="WIV59250.1"/>
    </source>
</evidence>
<dbReference type="EMBL" id="CP127173">
    <property type="protein sequence ID" value="WIV59250.1"/>
    <property type="molecule type" value="Genomic_DNA"/>
</dbReference>